<reference evidence="2" key="1">
    <citation type="journal article" date="2019" name="bioRxiv">
        <title>Genomics, evolutionary history and diagnostics of the Alternaria alternata species group including apple and Asian pear pathotypes.</title>
        <authorList>
            <person name="Armitage A.D."/>
            <person name="Cockerton H.M."/>
            <person name="Sreenivasaprasad S."/>
            <person name="Woodhall J.W."/>
            <person name="Lane C.R."/>
            <person name="Harrison R.J."/>
            <person name="Clarkson J.P."/>
        </authorList>
    </citation>
    <scope>NUCLEOTIDE SEQUENCE [LARGE SCALE GENOMIC DNA]</scope>
    <source>
        <strain evidence="2">RGR 97.0016</strain>
    </source>
</reference>
<comment type="caution">
    <text evidence="1">The sequence shown here is derived from an EMBL/GenBank/DDBJ whole genome shotgun (WGS) entry which is preliminary data.</text>
</comment>
<dbReference type="Proteomes" id="UP000293823">
    <property type="component" value="Unassembled WGS sequence"/>
</dbReference>
<gene>
    <name evidence="1" type="ORF">AA0113_g584</name>
</gene>
<protein>
    <submittedName>
        <fullName evidence="1">Uncharacterized protein</fullName>
    </submittedName>
</protein>
<dbReference type="AlphaFoldDB" id="A0A4Q4SQ38"/>
<dbReference type="EMBL" id="PEJP01000002">
    <property type="protein sequence ID" value="RYO73055.1"/>
    <property type="molecule type" value="Genomic_DNA"/>
</dbReference>
<accession>A0A4Q4SQ38</accession>
<evidence type="ECO:0000313" key="2">
    <source>
        <dbReference type="Proteomes" id="UP000293823"/>
    </source>
</evidence>
<sequence length="423" mass="48449">MMNALAILEHIVKNVVPERCHAAKSEQVGSFYRDVLEDPGWAIGECVALVDDWVVERANTGKLRDKVELKQLAVDNFNQHGAIYVICLMIEGELWTYVGQTGNAWKRIADGHNRASYRSLSKRSFLYWLWDQADDLWICLAASGDQLASGPILNLLEQWVAVLFLALQPQELASNLPKEIFATIPPQNLQWGVGIREPLAEGFGLRDFPMKGSPFDQAGAAMKRRFYAYKKAMPVPDRAAPYLSGDLFDGDYHPHGRQYRFHFGRLQFEIKRDFVDSLKQDTIWIQCELVPVGEVHRNEIVKGANYAMYIVWDDPSRRLGIRLGGLRWSDGRPDEVWVKKGGDFHNWLAKMNFLVDWLEGRDLTEARPRRWYPGAEGSRGQGSFTRHPIDFLADSGEDELFGDDWDLPVDPKAYKTWYEAREV</sequence>
<keyword evidence="2" id="KW-1185">Reference proteome</keyword>
<dbReference type="OrthoDB" id="3784785at2759"/>
<name>A0A4Q4SQ38_9PLEO</name>
<proteinExistence type="predicted"/>
<evidence type="ECO:0000313" key="1">
    <source>
        <dbReference type="EMBL" id="RYO73055.1"/>
    </source>
</evidence>
<organism evidence="1 2">
    <name type="scientific">Alternaria arborescens</name>
    <dbReference type="NCBI Taxonomy" id="156630"/>
    <lineage>
        <taxon>Eukaryota</taxon>
        <taxon>Fungi</taxon>
        <taxon>Dikarya</taxon>
        <taxon>Ascomycota</taxon>
        <taxon>Pezizomycotina</taxon>
        <taxon>Dothideomycetes</taxon>
        <taxon>Pleosporomycetidae</taxon>
        <taxon>Pleosporales</taxon>
        <taxon>Pleosporineae</taxon>
        <taxon>Pleosporaceae</taxon>
        <taxon>Alternaria</taxon>
        <taxon>Alternaria sect. Alternaria</taxon>
    </lineage>
</organism>